<dbReference type="GO" id="GO:0005739">
    <property type="term" value="C:mitochondrion"/>
    <property type="evidence" value="ECO:0007669"/>
    <property type="project" value="TreeGrafter"/>
</dbReference>
<evidence type="ECO:0000256" key="9">
    <source>
        <dbReference type="PIRSR" id="PIRSR600542-1"/>
    </source>
</evidence>
<keyword evidence="7" id="KW-0012">Acyltransferase</keyword>
<keyword evidence="3" id="KW-0813">Transport</keyword>
<organism evidence="11 12">
    <name type="scientific">Artemia franciscana</name>
    <name type="common">Brine shrimp</name>
    <name type="synonym">Artemia sanfranciscana</name>
    <dbReference type="NCBI Taxonomy" id="6661"/>
    <lineage>
        <taxon>Eukaryota</taxon>
        <taxon>Metazoa</taxon>
        <taxon>Ecdysozoa</taxon>
        <taxon>Arthropoda</taxon>
        <taxon>Crustacea</taxon>
        <taxon>Branchiopoda</taxon>
        <taxon>Anostraca</taxon>
        <taxon>Artemiidae</taxon>
        <taxon>Artemia</taxon>
    </lineage>
</organism>
<dbReference type="PANTHER" id="PTHR22589">
    <property type="entry name" value="CARNITINE O-ACYLTRANSFERASE"/>
    <property type="match status" value="1"/>
</dbReference>
<dbReference type="Pfam" id="PF00755">
    <property type="entry name" value="Carn_acyltransf"/>
    <property type="match status" value="1"/>
</dbReference>
<keyword evidence="5" id="KW-0276">Fatty acid metabolism</keyword>
<evidence type="ECO:0000256" key="3">
    <source>
        <dbReference type="ARBA" id="ARBA00022448"/>
    </source>
</evidence>
<evidence type="ECO:0000256" key="6">
    <source>
        <dbReference type="ARBA" id="ARBA00023098"/>
    </source>
</evidence>
<dbReference type="PANTHER" id="PTHR22589:SF16">
    <property type="entry name" value="CARNITINE O-PALMITOYLTRANSFERASE 2, MITOCHONDRIAL"/>
    <property type="match status" value="1"/>
</dbReference>
<dbReference type="InterPro" id="IPR000542">
    <property type="entry name" value="Carn_acyl_trans"/>
</dbReference>
<dbReference type="FunFam" id="1.10.275.20:FF:000001">
    <property type="entry name" value="carnitine O-palmitoyltransferase 2, mitochondrial"/>
    <property type="match status" value="1"/>
</dbReference>
<gene>
    <name evidence="11" type="ORF">QYM36_016415</name>
</gene>
<evidence type="ECO:0000256" key="7">
    <source>
        <dbReference type="ARBA" id="ARBA00023315"/>
    </source>
</evidence>
<dbReference type="Gene3D" id="3.30.559.10">
    <property type="entry name" value="Chloramphenicol acetyltransferase-like domain"/>
    <property type="match status" value="1"/>
</dbReference>
<evidence type="ECO:0000256" key="1">
    <source>
        <dbReference type="ARBA" id="ARBA00005005"/>
    </source>
</evidence>
<keyword evidence="4" id="KW-0808">Transferase</keyword>
<feature type="domain" description="Choline/carnitine acyltransferase" evidence="10">
    <location>
        <begin position="49"/>
        <end position="640"/>
    </location>
</feature>
<dbReference type="GO" id="GO:0006635">
    <property type="term" value="P:fatty acid beta-oxidation"/>
    <property type="evidence" value="ECO:0007669"/>
    <property type="project" value="TreeGrafter"/>
</dbReference>
<proteinExistence type="inferred from homology"/>
<dbReference type="SUPFAM" id="SSF52777">
    <property type="entry name" value="CoA-dependent acyltransferases"/>
    <property type="match status" value="2"/>
</dbReference>
<reference evidence="11" key="1">
    <citation type="submission" date="2023-07" db="EMBL/GenBank/DDBJ databases">
        <title>Chromosome-level genome assembly of Artemia franciscana.</title>
        <authorList>
            <person name="Jo E."/>
        </authorList>
    </citation>
    <scope>NUCLEOTIDE SEQUENCE</scope>
    <source>
        <tissue evidence="11">Whole body</tissue>
    </source>
</reference>
<keyword evidence="6" id="KW-0443">Lipid metabolism</keyword>
<dbReference type="EMBL" id="JAVRJZ010000020">
    <property type="protein sequence ID" value="KAK2706367.1"/>
    <property type="molecule type" value="Genomic_DNA"/>
</dbReference>
<comment type="pathway">
    <text evidence="1">Lipid metabolism; fatty acid beta-oxidation.</text>
</comment>
<dbReference type="Gene3D" id="1.10.275.20">
    <property type="entry name" value="Choline/Carnitine o-acyltransferase"/>
    <property type="match status" value="1"/>
</dbReference>
<comment type="similarity">
    <text evidence="2">Belongs to the carnitine/choline acetyltransferase family.</text>
</comment>
<name>A0AA88HJ81_ARTSF</name>
<sequence>MAGLKANFLWRTNKVFIRCYSVSANSEDYQFLQRSKLYTYHFQQSLPRLAVPNLHDTCRRYLAAQEPLLNPEEYTKTVQLTKEFENGVGQKFHQELMDRDSRDKDTSYISEPWFDMYLRDRQSILLNYNPFMAFVDDPKPEYNRQDIRATNFLISALRFMKSLRSELLEPEVYHMDPSKSNTDRYKRIMKFQPYFIATYVSYLFKAYPLDMSQFPSLFNSTRIPSTGKDLLFKDESAKHILIMRNGHFFVFDALDKDGYILPPNEIYSCIKYITSLDLPSSQHPIGVLTSENRDRWATLREKLLSLGNEEQIRLIDSAFFNLILDDDKMEDDPVKIVRSFLHGDGDNRWFDKSFSLILSKEGKAAINFEHSWGDGVAVMRFFNEIYKDSTENPKVHPHEEAVANIDPSKHVKRLDLNIDDEIKHAITLAQKKFDDATGALGVNILESDVFGKNFCKKNRVSPDAMMQLGFQVAFHRQYGKTVATYESCSTSAFFKGRTETIRPATKYTKEFSKTINGGKGNSADLIQLLKDCSAYHGQLTKEAAMGQGFDRHLFAMKYYCQSDVRQELPGIFTDPAYSKINHNILSTSTLSSPAVLIGGFAPVVRDGFGIGYGITNNDLGAVVTSYPPNRDGAGFVEALKAAYNDIYNVIKSGSAK</sequence>
<comment type="caution">
    <text evidence="11">The sequence shown here is derived from an EMBL/GenBank/DDBJ whole genome shotgun (WGS) entry which is preliminary data.</text>
</comment>
<dbReference type="InterPro" id="IPR039551">
    <property type="entry name" value="Cho/carn_acyl_trans"/>
</dbReference>
<evidence type="ECO:0000313" key="12">
    <source>
        <dbReference type="Proteomes" id="UP001187531"/>
    </source>
</evidence>
<dbReference type="InterPro" id="IPR023213">
    <property type="entry name" value="CAT-like_dom_sf"/>
</dbReference>
<comment type="catalytic activity">
    <reaction evidence="8">
        <text>4,8-dimethylnonanoyl-CoA + (R)-carnitine = O-4,8-dimethylnonanoyl-(R)-carnitine + CoA</text>
        <dbReference type="Rhea" id="RHEA:44860"/>
        <dbReference type="ChEBI" id="CHEBI:16347"/>
        <dbReference type="ChEBI" id="CHEBI:57287"/>
        <dbReference type="ChEBI" id="CHEBI:77061"/>
        <dbReference type="ChEBI" id="CHEBI:84654"/>
    </reaction>
</comment>
<dbReference type="InterPro" id="IPR042231">
    <property type="entry name" value="Cho/carn_acyl_trans_2"/>
</dbReference>
<evidence type="ECO:0000256" key="5">
    <source>
        <dbReference type="ARBA" id="ARBA00022832"/>
    </source>
</evidence>
<dbReference type="GO" id="GO:0004095">
    <property type="term" value="F:carnitine O-palmitoyltransferase activity"/>
    <property type="evidence" value="ECO:0007669"/>
    <property type="project" value="TreeGrafter"/>
</dbReference>
<keyword evidence="12" id="KW-1185">Reference proteome</keyword>
<evidence type="ECO:0000259" key="10">
    <source>
        <dbReference type="Pfam" id="PF00755"/>
    </source>
</evidence>
<protein>
    <recommendedName>
        <fullName evidence="10">Choline/carnitine acyltransferase domain-containing protein</fullName>
    </recommendedName>
</protein>
<dbReference type="InterPro" id="IPR042572">
    <property type="entry name" value="Carn_acyl_trans_N"/>
</dbReference>
<dbReference type="Proteomes" id="UP001187531">
    <property type="component" value="Unassembled WGS sequence"/>
</dbReference>
<feature type="active site" description="Proton acceptor" evidence="9">
    <location>
        <position position="370"/>
    </location>
</feature>
<evidence type="ECO:0000256" key="2">
    <source>
        <dbReference type="ARBA" id="ARBA00005232"/>
    </source>
</evidence>
<evidence type="ECO:0000256" key="4">
    <source>
        <dbReference type="ARBA" id="ARBA00022679"/>
    </source>
</evidence>
<evidence type="ECO:0000313" key="11">
    <source>
        <dbReference type="EMBL" id="KAK2706367.1"/>
    </source>
</evidence>
<evidence type="ECO:0000256" key="8">
    <source>
        <dbReference type="ARBA" id="ARBA00048999"/>
    </source>
</evidence>
<dbReference type="Gene3D" id="1.20.1280.180">
    <property type="match status" value="1"/>
</dbReference>
<accession>A0AA88HJ81</accession>
<dbReference type="Gene3D" id="3.30.559.70">
    <property type="entry name" value="Choline/Carnitine o-acyltransferase, domain 2"/>
    <property type="match status" value="1"/>
</dbReference>
<dbReference type="AlphaFoldDB" id="A0AA88HJ81"/>